<name>A0ABR3AGH6_9AGAR</name>
<accession>A0ABR3AGH6</accession>
<comment type="caution">
    <text evidence="1">The sequence shown here is derived from an EMBL/GenBank/DDBJ whole genome shotgun (WGS) entry which is preliminary data.</text>
</comment>
<sequence>MATVHRDLGCPILPPELCDAVIDHCKYHRSTLGACSLVSKTWLPRSRSLLFHAISLSKLNLHSLCPLLASPHCTIAPFIQSCTVFPRVSSDELEKLMSTMEHSVFRRLQHLTSIVTICIPPQWLAQNTSTSLVSTITSLSVVGLLWYEETESFSEKCRQILQFASAFTLLESLEIGYETPGRVVPYTPTTQDLSCFPKIALPRLRRLLLGDVPYNVLLPWFLIPGAGAVELPNLSFFSFYIGYETLNVDSELLQEFLDTVCSPTVEELSFWLVWESFPALKLDRFRSLRSIDLHTRVDQDDYHTKIFDLVSTLPTLGRTPLSVTITGDPTVQLPKIDGVSWSVTRY</sequence>
<proteinExistence type="predicted"/>
<protein>
    <recommendedName>
        <fullName evidence="3">F-box domain-containing protein</fullName>
    </recommendedName>
</protein>
<evidence type="ECO:0000313" key="2">
    <source>
        <dbReference type="Proteomes" id="UP001437256"/>
    </source>
</evidence>
<reference evidence="1 2" key="1">
    <citation type="submission" date="2024-05" db="EMBL/GenBank/DDBJ databases">
        <title>A draft genome resource for the thread blight pathogen Marasmius tenuissimus strain MS-2.</title>
        <authorList>
            <person name="Yulfo-Soto G.E."/>
            <person name="Baruah I.K."/>
            <person name="Amoako-Attah I."/>
            <person name="Bukari Y."/>
            <person name="Meinhardt L.W."/>
            <person name="Bailey B.A."/>
            <person name="Cohen S.P."/>
        </authorList>
    </citation>
    <scope>NUCLEOTIDE SEQUENCE [LARGE SCALE GENOMIC DNA]</scope>
    <source>
        <strain evidence="1 2">MS-2</strain>
    </source>
</reference>
<dbReference type="EMBL" id="JBBXMP010000001">
    <property type="protein sequence ID" value="KAL0072565.1"/>
    <property type="molecule type" value="Genomic_DNA"/>
</dbReference>
<organism evidence="1 2">
    <name type="scientific">Marasmius tenuissimus</name>
    <dbReference type="NCBI Taxonomy" id="585030"/>
    <lineage>
        <taxon>Eukaryota</taxon>
        <taxon>Fungi</taxon>
        <taxon>Dikarya</taxon>
        <taxon>Basidiomycota</taxon>
        <taxon>Agaricomycotina</taxon>
        <taxon>Agaricomycetes</taxon>
        <taxon>Agaricomycetidae</taxon>
        <taxon>Agaricales</taxon>
        <taxon>Marasmiineae</taxon>
        <taxon>Marasmiaceae</taxon>
        <taxon>Marasmius</taxon>
    </lineage>
</organism>
<evidence type="ECO:0000313" key="1">
    <source>
        <dbReference type="EMBL" id="KAL0072565.1"/>
    </source>
</evidence>
<dbReference type="Proteomes" id="UP001437256">
    <property type="component" value="Unassembled WGS sequence"/>
</dbReference>
<evidence type="ECO:0008006" key="3">
    <source>
        <dbReference type="Google" id="ProtNLM"/>
    </source>
</evidence>
<gene>
    <name evidence="1" type="ORF">AAF712_000328</name>
</gene>
<keyword evidence="2" id="KW-1185">Reference proteome</keyword>